<feature type="compositionally biased region" description="Acidic residues" evidence="1">
    <location>
        <begin position="34"/>
        <end position="43"/>
    </location>
</feature>
<feature type="non-terminal residue" evidence="2">
    <location>
        <position position="1"/>
    </location>
</feature>
<gene>
    <name evidence="2" type="ORF">Tci_660764</name>
</gene>
<sequence>VEVFAGVMIVGRERDWVVGKSSRKRGGEAKKESSDEECLTSRSEDEEYAMAVRDFNKFFKRRGRFVRQPWNDKKTFQRSRDDKNDKSSWSDSGEEDYEKVKNKTCLIAQASSEDAEPLEIS</sequence>
<name>A0A699KGB3_TANCI</name>
<protein>
    <submittedName>
        <fullName evidence="2">Transposase, Ptta/En/Spm, transposase, Tnp1/En/Spm-like protein</fullName>
    </submittedName>
</protein>
<evidence type="ECO:0000313" key="2">
    <source>
        <dbReference type="EMBL" id="GFA88792.1"/>
    </source>
</evidence>
<feature type="region of interest" description="Disordered" evidence="1">
    <location>
        <begin position="19"/>
        <end position="43"/>
    </location>
</feature>
<evidence type="ECO:0000256" key="1">
    <source>
        <dbReference type="SAM" id="MobiDB-lite"/>
    </source>
</evidence>
<reference evidence="2" key="1">
    <citation type="journal article" date="2019" name="Sci. Rep.">
        <title>Draft genome of Tanacetum cinerariifolium, the natural source of mosquito coil.</title>
        <authorList>
            <person name="Yamashiro T."/>
            <person name="Shiraishi A."/>
            <person name="Satake H."/>
            <person name="Nakayama K."/>
        </authorList>
    </citation>
    <scope>NUCLEOTIDE SEQUENCE</scope>
</reference>
<proteinExistence type="predicted"/>
<comment type="caution">
    <text evidence="2">The sequence shown here is derived from an EMBL/GenBank/DDBJ whole genome shotgun (WGS) entry which is preliminary data.</text>
</comment>
<feature type="compositionally biased region" description="Basic and acidic residues" evidence="1">
    <location>
        <begin position="73"/>
        <end position="88"/>
    </location>
</feature>
<feature type="region of interest" description="Disordered" evidence="1">
    <location>
        <begin position="73"/>
        <end position="100"/>
    </location>
</feature>
<accession>A0A699KGB3</accession>
<dbReference type="AlphaFoldDB" id="A0A699KGB3"/>
<organism evidence="2">
    <name type="scientific">Tanacetum cinerariifolium</name>
    <name type="common">Dalmatian daisy</name>
    <name type="synonym">Chrysanthemum cinerariifolium</name>
    <dbReference type="NCBI Taxonomy" id="118510"/>
    <lineage>
        <taxon>Eukaryota</taxon>
        <taxon>Viridiplantae</taxon>
        <taxon>Streptophyta</taxon>
        <taxon>Embryophyta</taxon>
        <taxon>Tracheophyta</taxon>
        <taxon>Spermatophyta</taxon>
        <taxon>Magnoliopsida</taxon>
        <taxon>eudicotyledons</taxon>
        <taxon>Gunneridae</taxon>
        <taxon>Pentapetalae</taxon>
        <taxon>asterids</taxon>
        <taxon>campanulids</taxon>
        <taxon>Asterales</taxon>
        <taxon>Asteraceae</taxon>
        <taxon>Asteroideae</taxon>
        <taxon>Anthemideae</taxon>
        <taxon>Anthemidinae</taxon>
        <taxon>Tanacetum</taxon>
    </lineage>
</organism>
<dbReference type="EMBL" id="BKCJ010507775">
    <property type="protein sequence ID" value="GFA88792.1"/>
    <property type="molecule type" value="Genomic_DNA"/>
</dbReference>